<feature type="repeat" description="RCC1" evidence="2">
    <location>
        <begin position="184"/>
        <end position="235"/>
    </location>
</feature>
<reference evidence="4 5" key="1">
    <citation type="journal article" date="2014" name="Nat. Commun.">
        <title>Klebsormidium flaccidum genome reveals primary factors for plant terrestrial adaptation.</title>
        <authorList>
            <person name="Hori K."/>
            <person name="Maruyama F."/>
            <person name="Fujisawa T."/>
            <person name="Togashi T."/>
            <person name="Yamamoto N."/>
            <person name="Seo M."/>
            <person name="Sato S."/>
            <person name="Yamada T."/>
            <person name="Mori H."/>
            <person name="Tajima N."/>
            <person name="Moriyama T."/>
            <person name="Ikeuchi M."/>
            <person name="Watanabe M."/>
            <person name="Wada H."/>
            <person name="Kobayashi K."/>
            <person name="Saito M."/>
            <person name="Masuda T."/>
            <person name="Sasaki-Sekimoto Y."/>
            <person name="Mashiguchi K."/>
            <person name="Awai K."/>
            <person name="Shimojima M."/>
            <person name="Masuda S."/>
            <person name="Iwai M."/>
            <person name="Nobusawa T."/>
            <person name="Narise T."/>
            <person name="Kondo S."/>
            <person name="Saito H."/>
            <person name="Sato R."/>
            <person name="Murakawa M."/>
            <person name="Ihara Y."/>
            <person name="Oshima-Yamada Y."/>
            <person name="Ohtaka K."/>
            <person name="Satoh M."/>
            <person name="Sonobe K."/>
            <person name="Ishii M."/>
            <person name="Ohtani R."/>
            <person name="Kanamori-Sato M."/>
            <person name="Honoki R."/>
            <person name="Miyazaki D."/>
            <person name="Mochizuki H."/>
            <person name="Umetsu J."/>
            <person name="Higashi K."/>
            <person name="Shibata D."/>
            <person name="Kamiya Y."/>
            <person name="Sato N."/>
            <person name="Nakamura Y."/>
            <person name="Tabata S."/>
            <person name="Ida S."/>
            <person name="Kurokawa K."/>
            <person name="Ohta H."/>
        </authorList>
    </citation>
    <scope>NUCLEOTIDE SEQUENCE [LARGE SCALE GENOMIC DNA]</scope>
    <source>
        <strain evidence="4 5">NIES-2285</strain>
    </source>
</reference>
<keyword evidence="5" id="KW-1185">Reference proteome</keyword>
<feature type="repeat" description="RCC1" evidence="2">
    <location>
        <begin position="452"/>
        <end position="505"/>
    </location>
</feature>
<dbReference type="Proteomes" id="UP000054558">
    <property type="component" value="Unassembled WGS sequence"/>
</dbReference>
<dbReference type="PANTHER" id="PTHR22870">
    <property type="entry name" value="REGULATOR OF CHROMOSOME CONDENSATION"/>
    <property type="match status" value="1"/>
</dbReference>
<dbReference type="PROSITE" id="PS50012">
    <property type="entry name" value="RCC1_3"/>
    <property type="match status" value="6"/>
</dbReference>
<dbReference type="PRINTS" id="PR00633">
    <property type="entry name" value="RCCNDNSATION"/>
</dbReference>
<accession>A0A1Y1I1A7</accession>
<protein>
    <recommendedName>
        <fullName evidence="3">RCC1-like domain-containing protein</fullName>
    </recommendedName>
</protein>
<dbReference type="InterPro" id="IPR058923">
    <property type="entry name" value="RCC1-like_dom"/>
</dbReference>
<dbReference type="SUPFAM" id="SSF50985">
    <property type="entry name" value="RCC1/BLIP-II"/>
    <property type="match status" value="2"/>
</dbReference>
<evidence type="ECO:0000313" key="5">
    <source>
        <dbReference type="Proteomes" id="UP000054558"/>
    </source>
</evidence>
<proteinExistence type="predicted"/>
<organism evidence="4 5">
    <name type="scientific">Klebsormidium nitens</name>
    <name type="common">Green alga</name>
    <name type="synonym">Ulothrix nitens</name>
    <dbReference type="NCBI Taxonomy" id="105231"/>
    <lineage>
        <taxon>Eukaryota</taxon>
        <taxon>Viridiplantae</taxon>
        <taxon>Streptophyta</taxon>
        <taxon>Klebsormidiophyceae</taxon>
        <taxon>Klebsormidiales</taxon>
        <taxon>Klebsormidiaceae</taxon>
        <taxon>Klebsormidium</taxon>
    </lineage>
</organism>
<dbReference type="OMA" id="GSFCMAL"/>
<evidence type="ECO:0000256" key="1">
    <source>
        <dbReference type="ARBA" id="ARBA00022737"/>
    </source>
</evidence>
<dbReference type="Gene3D" id="2.130.10.30">
    <property type="entry name" value="Regulator of chromosome condensation 1/beta-lactamase-inhibitor protein II"/>
    <property type="match status" value="2"/>
</dbReference>
<dbReference type="Pfam" id="PF25390">
    <property type="entry name" value="WD40_RLD"/>
    <property type="match status" value="1"/>
</dbReference>
<feature type="repeat" description="RCC1" evidence="2">
    <location>
        <begin position="402"/>
        <end position="451"/>
    </location>
</feature>
<evidence type="ECO:0000313" key="4">
    <source>
        <dbReference type="EMBL" id="GAQ83229.1"/>
    </source>
</evidence>
<evidence type="ECO:0000259" key="3">
    <source>
        <dbReference type="Pfam" id="PF25390"/>
    </source>
</evidence>
<keyword evidence="1" id="KW-0677">Repeat</keyword>
<feature type="repeat" description="RCC1" evidence="2">
    <location>
        <begin position="236"/>
        <end position="287"/>
    </location>
</feature>
<sequence>MFLVHALKQFSSIEVESVRSWLCQAARSCTIIEQQEQILSSLTKNVDQNFDTTSGCIDVLRKRHSNAAPISPTTEKAHHPCPSTLTCNFLDYRSLRSWGNQQGPNDGSLPLTSRLQRVAWRSPSCCALGDTLTSLETSSLIAPGNRPGIAGIVASSLSPTIYSRIRHLSTATTPSGQEAKRAKHSVALWGNADFGRLGHGNQRATEEPAICEALEDYSIKQVACGGAHSVVLTDGGEVFTMGLNERGQLGTGEKDSSKNVPTRVDGFDPAIVQVSAGHHHTVCIDADGGVWSFGDNTSGQLGLGDSSERTQWMPAKVGGLGEAKVIQAACGAEHTLALTDSGEVLSWGSRANGRLGHGQETHLLKQWKGSESAPRLLRSLKGKAIQSVSAGHMHSACIDENGVLFSWGHGRFWQLGTGFEQDVHIPAAVPVVFRTAGVAGGGAHTAAVSSNGDVFVWGANQEGCLGLGEEMHAFSREPARVDALQLHSVAQVACGWKHTAARTEGGLLFTWGSSVTKSSSRSEE</sequence>
<feature type="domain" description="RCC1-like" evidence="3">
    <location>
        <begin position="186"/>
        <end position="514"/>
    </location>
</feature>
<feature type="repeat" description="RCC1" evidence="2">
    <location>
        <begin position="288"/>
        <end position="341"/>
    </location>
</feature>
<dbReference type="PROSITE" id="PS00626">
    <property type="entry name" value="RCC1_2"/>
    <property type="match status" value="3"/>
</dbReference>
<dbReference type="OrthoDB" id="526307at2759"/>
<dbReference type="InterPro" id="IPR009091">
    <property type="entry name" value="RCC1/BLIP-II"/>
</dbReference>
<dbReference type="EMBL" id="DF237089">
    <property type="protein sequence ID" value="GAQ83229.1"/>
    <property type="molecule type" value="Genomic_DNA"/>
</dbReference>
<feature type="repeat" description="RCC1" evidence="2">
    <location>
        <begin position="342"/>
        <end position="401"/>
    </location>
</feature>
<dbReference type="InterPro" id="IPR000408">
    <property type="entry name" value="Reg_chr_condens"/>
</dbReference>
<dbReference type="AlphaFoldDB" id="A0A1Y1I1A7"/>
<evidence type="ECO:0000256" key="2">
    <source>
        <dbReference type="PROSITE-ProRule" id="PRU00235"/>
    </source>
</evidence>
<dbReference type="STRING" id="105231.A0A1Y1I1A7"/>
<gene>
    <name evidence="4" type="ORF">KFL_001400130</name>
</gene>
<dbReference type="InterPro" id="IPR051210">
    <property type="entry name" value="Ub_ligase/GEF_domain"/>
</dbReference>
<dbReference type="PANTHER" id="PTHR22870:SF395">
    <property type="entry name" value="UVB-RESISTANCE PROTEIN UVR8-RELATED"/>
    <property type="match status" value="1"/>
</dbReference>
<name>A0A1Y1I1A7_KLENI</name>